<dbReference type="GO" id="GO:0031045">
    <property type="term" value="C:dense core granule"/>
    <property type="evidence" value="ECO:0007669"/>
    <property type="project" value="TreeGrafter"/>
</dbReference>
<sequence length="399" mass="44599">MISTQTFSILAGNDSFSREVLNLTTTTLSPLLQNGFLSWASHQLNITDVALLIFVLILVFIAILLGLIVLIFCCRSCCRRYKKRGPQYQKMPNVYKDQLPGALDDTISKHLGTLEYALEYNMRSKTLKVGIIQATDLITLPGSGMTDSFVKVSIKGTPSLERPKSKVRVTKIFYTTDIIRDTTCPVFNSAFIFNVPYEDLKTAVVHIVVYDSDEPNQPSVIGGLDIQLSSLPMEYYVGKSYETTGYLMKTADFTDETGQICVVLTNDPVQNELSVNVLEVKQLDLPDFYRKHPPETQVSVTLHIGKKKLANKKTHIRSGTLNPYFGETLKFHVERQKLIVASLTLKVKYRGQGSVFRNAGKVKLGADVSEPAGRKQWTDMIVYPKRPAGMWQAISSPGK</sequence>
<dbReference type="SMART" id="SM00239">
    <property type="entry name" value="C2"/>
    <property type="match status" value="2"/>
</dbReference>
<keyword evidence="1" id="KW-0472">Membrane</keyword>
<evidence type="ECO:0000313" key="3">
    <source>
        <dbReference type="EMBL" id="VDL94012.1"/>
    </source>
</evidence>
<proteinExistence type="predicted"/>
<evidence type="ECO:0000313" key="5">
    <source>
        <dbReference type="WBParaSite" id="SSLN_0000791701-mRNA-1"/>
    </source>
</evidence>
<dbReference type="GO" id="GO:0030672">
    <property type="term" value="C:synaptic vesicle membrane"/>
    <property type="evidence" value="ECO:0007669"/>
    <property type="project" value="TreeGrafter"/>
</dbReference>
<name>A0A183STS9_SCHSO</name>
<keyword evidence="1" id="KW-0812">Transmembrane</keyword>
<dbReference type="GO" id="GO:0048791">
    <property type="term" value="P:calcium ion-regulated exocytosis of neurotransmitter"/>
    <property type="evidence" value="ECO:0007669"/>
    <property type="project" value="TreeGrafter"/>
</dbReference>
<dbReference type="GO" id="GO:0005886">
    <property type="term" value="C:plasma membrane"/>
    <property type="evidence" value="ECO:0007669"/>
    <property type="project" value="TreeGrafter"/>
</dbReference>
<dbReference type="GO" id="GO:0048488">
    <property type="term" value="P:synaptic vesicle endocytosis"/>
    <property type="evidence" value="ECO:0007669"/>
    <property type="project" value="TreeGrafter"/>
</dbReference>
<evidence type="ECO:0000256" key="1">
    <source>
        <dbReference type="SAM" id="Phobius"/>
    </source>
</evidence>
<dbReference type="PANTHER" id="PTHR10024:SF227">
    <property type="entry name" value="SYNAPTOTAGMIN 1"/>
    <property type="match status" value="1"/>
</dbReference>
<protein>
    <submittedName>
        <fullName evidence="5">Synaptotagmin-2</fullName>
    </submittedName>
</protein>
<dbReference type="Gene3D" id="2.60.40.150">
    <property type="entry name" value="C2 domain"/>
    <property type="match status" value="2"/>
</dbReference>
<keyword evidence="1" id="KW-1133">Transmembrane helix</keyword>
<dbReference type="GO" id="GO:0000149">
    <property type="term" value="F:SNARE binding"/>
    <property type="evidence" value="ECO:0007669"/>
    <property type="project" value="TreeGrafter"/>
</dbReference>
<dbReference type="GO" id="GO:0005544">
    <property type="term" value="F:calcium-dependent phospholipid binding"/>
    <property type="evidence" value="ECO:0007669"/>
    <property type="project" value="TreeGrafter"/>
</dbReference>
<feature type="domain" description="C2" evidence="2">
    <location>
        <begin position="256"/>
        <end position="382"/>
    </location>
</feature>
<keyword evidence="4" id="KW-1185">Reference proteome</keyword>
<dbReference type="SUPFAM" id="SSF49562">
    <property type="entry name" value="C2 domain (Calcium/lipid-binding domain, CaLB)"/>
    <property type="match status" value="2"/>
</dbReference>
<feature type="domain" description="C2" evidence="2">
    <location>
        <begin position="110"/>
        <end position="241"/>
    </location>
</feature>
<dbReference type="STRING" id="70667.A0A183STS9"/>
<dbReference type="GO" id="GO:0001786">
    <property type="term" value="F:phosphatidylserine binding"/>
    <property type="evidence" value="ECO:0007669"/>
    <property type="project" value="TreeGrafter"/>
</dbReference>
<dbReference type="GO" id="GO:0030276">
    <property type="term" value="F:clathrin binding"/>
    <property type="evidence" value="ECO:0007669"/>
    <property type="project" value="TreeGrafter"/>
</dbReference>
<dbReference type="GO" id="GO:0030424">
    <property type="term" value="C:axon"/>
    <property type="evidence" value="ECO:0007669"/>
    <property type="project" value="TreeGrafter"/>
</dbReference>
<dbReference type="Proteomes" id="UP000275846">
    <property type="component" value="Unassembled WGS sequence"/>
</dbReference>
<accession>A0A183STS9</accession>
<dbReference type="EMBL" id="UYSU01034235">
    <property type="protein sequence ID" value="VDL94012.1"/>
    <property type="molecule type" value="Genomic_DNA"/>
</dbReference>
<feature type="transmembrane region" description="Helical" evidence="1">
    <location>
        <begin position="49"/>
        <end position="74"/>
    </location>
</feature>
<dbReference type="InterPro" id="IPR035892">
    <property type="entry name" value="C2_domain_sf"/>
</dbReference>
<dbReference type="PANTHER" id="PTHR10024">
    <property type="entry name" value="SYNAPTOTAGMIN"/>
    <property type="match status" value="1"/>
</dbReference>
<dbReference type="OrthoDB" id="10259057at2759"/>
<dbReference type="AlphaFoldDB" id="A0A183STS9"/>
<organism evidence="5">
    <name type="scientific">Schistocephalus solidus</name>
    <name type="common">Tapeworm</name>
    <dbReference type="NCBI Taxonomy" id="70667"/>
    <lineage>
        <taxon>Eukaryota</taxon>
        <taxon>Metazoa</taxon>
        <taxon>Spiralia</taxon>
        <taxon>Lophotrochozoa</taxon>
        <taxon>Platyhelminthes</taxon>
        <taxon>Cestoda</taxon>
        <taxon>Eucestoda</taxon>
        <taxon>Diphyllobothriidea</taxon>
        <taxon>Diphyllobothriidae</taxon>
        <taxon>Schistocephalus</taxon>
    </lineage>
</organism>
<dbReference type="WBParaSite" id="SSLN_0000791701-mRNA-1">
    <property type="protein sequence ID" value="SSLN_0000791701-mRNA-1"/>
    <property type="gene ID" value="SSLN_0000791701"/>
</dbReference>
<dbReference type="GO" id="GO:0005509">
    <property type="term" value="F:calcium ion binding"/>
    <property type="evidence" value="ECO:0007669"/>
    <property type="project" value="TreeGrafter"/>
</dbReference>
<dbReference type="PROSITE" id="PS50004">
    <property type="entry name" value="C2"/>
    <property type="match status" value="2"/>
</dbReference>
<evidence type="ECO:0000259" key="2">
    <source>
        <dbReference type="PROSITE" id="PS50004"/>
    </source>
</evidence>
<gene>
    <name evidence="3" type="ORF">SSLN_LOCUS7627</name>
</gene>
<reference evidence="3 4" key="2">
    <citation type="submission" date="2018-11" db="EMBL/GenBank/DDBJ databases">
        <authorList>
            <consortium name="Pathogen Informatics"/>
        </authorList>
    </citation>
    <scope>NUCLEOTIDE SEQUENCE [LARGE SCALE GENOMIC DNA]</scope>
    <source>
        <strain evidence="3 4">NST_G2</strain>
    </source>
</reference>
<dbReference type="Pfam" id="PF00168">
    <property type="entry name" value="C2"/>
    <property type="match status" value="2"/>
</dbReference>
<evidence type="ECO:0000313" key="4">
    <source>
        <dbReference type="Proteomes" id="UP000275846"/>
    </source>
</evidence>
<reference evidence="5" key="1">
    <citation type="submission" date="2016-06" db="UniProtKB">
        <authorList>
            <consortium name="WormBaseParasite"/>
        </authorList>
    </citation>
    <scope>IDENTIFICATION</scope>
</reference>
<dbReference type="InterPro" id="IPR000008">
    <property type="entry name" value="C2_dom"/>
</dbReference>